<dbReference type="InterPro" id="IPR012912">
    <property type="entry name" value="Plasmid_pRiA4b_Orf3-like"/>
</dbReference>
<reference evidence="2 3" key="1">
    <citation type="submission" date="2018-08" db="EMBL/GenBank/DDBJ databases">
        <title>A genome reference for cultivated species of the human gut microbiota.</title>
        <authorList>
            <person name="Zou Y."/>
            <person name="Xue W."/>
            <person name="Luo G."/>
        </authorList>
    </citation>
    <scope>NUCLEOTIDE SEQUENCE [LARGE SCALE GENOMIC DNA]</scope>
    <source>
        <strain evidence="2 3">OM06-4</strain>
    </source>
</reference>
<dbReference type="PANTHER" id="PTHR41878">
    <property type="entry name" value="LEXA REPRESSOR-RELATED"/>
    <property type="match status" value="1"/>
</dbReference>
<dbReference type="Proteomes" id="UP000261032">
    <property type="component" value="Unassembled WGS sequence"/>
</dbReference>
<proteinExistence type="predicted"/>
<dbReference type="Gene3D" id="3.10.290.30">
    <property type="entry name" value="MM3350-like"/>
    <property type="match status" value="1"/>
</dbReference>
<dbReference type="InterPro" id="IPR024047">
    <property type="entry name" value="MM3350-like_sf"/>
</dbReference>
<accession>A0A3E3EJ01</accession>
<dbReference type="SUPFAM" id="SSF159941">
    <property type="entry name" value="MM3350-like"/>
    <property type="match status" value="1"/>
</dbReference>
<dbReference type="Pfam" id="PF07929">
    <property type="entry name" value="PRiA4_ORF3"/>
    <property type="match status" value="1"/>
</dbReference>
<comment type="caution">
    <text evidence="2">The sequence shown here is derived from an EMBL/GenBank/DDBJ whole genome shotgun (WGS) entry which is preliminary data.</text>
</comment>
<name>A0A3E3EJ01_9FIRM</name>
<dbReference type="PANTHER" id="PTHR41878:SF1">
    <property type="entry name" value="TNPR PROTEIN"/>
    <property type="match status" value="1"/>
</dbReference>
<protein>
    <submittedName>
        <fullName evidence="2">Plasmid pRiA4b ORF-3 family protein</fullName>
    </submittedName>
</protein>
<evidence type="ECO:0000259" key="1">
    <source>
        <dbReference type="Pfam" id="PF07929"/>
    </source>
</evidence>
<evidence type="ECO:0000313" key="3">
    <source>
        <dbReference type="Proteomes" id="UP000261032"/>
    </source>
</evidence>
<organism evidence="2 3">
    <name type="scientific">Thomasclavelia ramosa</name>
    <dbReference type="NCBI Taxonomy" id="1547"/>
    <lineage>
        <taxon>Bacteria</taxon>
        <taxon>Bacillati</taxon>
        <taxon>Bacillota</taxon>
        <taxon>Erysipelotrichia</taxon>
        <taxon>Erysipelotrichales</taxon>
        <taxon>Coprobacillaceae</taxon>
        <taxon>Thomasclavelia</taxon>
    </lineage>
</organism>
<dbReference type="EMBL" id="QUSL01000001">
    <property type="protein sequence ID" value="RGD87318.1"/>
    <property type="molecule type" value="Genomic_DNA"/>
</dbReference>
<dbReference type="RefSeq" id="WP_003538652.1">
    <property type="nucleotide sequence ID" value="NZ_AP031443.1"/>
</dbReference>
<gene>
    <name evidence="2" type="ORF">DXB93_01265</name>
</gene>
<feature type="domain" description="Plasmid pRiA4b Orf3-like" evidence="1">
    <location>
        <begin position="3"/>
        <end position="146"/>
    </location>
</feature>
<sequence>MNGYQLRIDVEGCADPIWRRIKIPAIISFEDLHQLIQTLFGFEDYHLYEFRIKELGIWIPGGETDIENQINDDVEIVDNLERIADYLKKEMVIYYHYDFGDDWQLLITVEQELEGVEHYPVVVEFCGNNLIEDCGGIERYQEIILSRDDLDINFDLEDINSCLSLLGVDEILNNSPLKNEFIEILEQLKELVKKREFTDNQVIKLVSNQTTYWVILKTLEGYVIELFETYNDLLEGFYNLANEGINNAFCNCWTILLSEQELDFDVALDEDNYLAAFRNEAGYIPCLLEVEEARVILELLKEFANGIKEDQNRSESDEIIEIYVEDGKFKESAIFVHEPQIDLNRYDFGYLGEHELETKRENTERLCVDVVCLPMTNTDKTNELNVYAVIAGESDYLIKEVDFPSLQIIGEALIDGLLEYANRYGKPQRIVVNNLNVLFLVLNFISQYDIDYFEDEITLEIEGAIMDAFGLETADEAFNDPFIQELLEQLDGKSEEEIEEKINEILANMELLN</sequence>
<dbReference type="AlphaFoldDB" id="A0A3E3EJ01"/>
<evidence type="ECO:0000313" key="2">
    <source>
        <dbReference type="EMBL" id="RGD87318.1"/>
    </source>
</evidence>